<feature type="binding site" evidence="11">
    <location>
        <position position="189"/>
    </location>
    <ligand>
        <name>substrate</name>
    </ligand>
</feature>
<accession>A0A1I2RSJ2</accession>
<dbReference type="Gene3D" id="3.40.1190.20">
    <property type="match status" value="1"/>
</dbReference>
<dbReference type="Pfam" id="PF02110">
    <property type="entry name" value="HK"/>
    <property type="match status" value="1"/>
</dbReference>
<evidence type="ECO:0000256" key="5">
    <source>
        <dbReference type="ARBA" id="ARBA00022723"/>
    </source>
</evidence>
<comment type="similarity">
    <text evidence="11">Belongs to the Thz kinase family.</text>
</comment>
<evidence type="ECO:0000256" key="6">
    <source>
        <dbReference type="ARBA" id="ARBA00022741"/>
    </source>
</evidence>
<gene>
    <name evidence="11" type="primary">thiM</name>
    <name evidence="12" type="ORF">SAMN05216353_1432</name>
</gene>
<keyword evidence="5 11" id="KW-0479">Metal-binding</keyword>
<name>A0A1I2RSJ2_9BACI</name>
<comment type="pathway">
    <text evidence="3 11">Cofactor biosynthesis; thiamine diphosphate biosynthesis; 4-methyl-5-(2-phosphoethyl)-thiazole from 5-(2-hydroxyethyl)-4-methylthiazole: step 1/1.</text>
</comment>
<feature type="binding site" evidence="11">
    <location>
        <position position="117"/>
    </location>
    <ligand>
        <name>ATP</name>
        <dbReference type="ChEBI" id="CHEBI:30616"/>
    </ligand>
</feature>
<dbReference type="EMBL" id="FOOG01000043">
    <property type="protein sequence ID" value="SFG43624.1"/>
    <property type="molecule type" value="Genomic_DNA"/>
</dbReference>
<dbReference type="OrthoDB" id="9778146at2"/>
<comment type="catalytic activity">
    <reaction evidence="1 11">
        <text>5-(2-hydroxyethyl)-4-methylthiazole + ATP = 4-methyl-5-(2-phosphooxyethyl)-thiazole + ADP + H(+)</text>
        <dbReference type="Rhea" id="RHEA:24212"/>
        <dbReference type="ChEBI" id="CHEBI:15378"/>
        <dbReference type="ChEBI" id="CHEBI:17957"/>
        <dbReference type="ChEBI" id="CHEBI:30616"/>
        <dbReference type="ChEBI" id="CHEBI:58296"/>
        <dbReference type="ChEBI" id="CHEBI:456216"/>
        <dbReference type="EC" id="2.7.1.50"/>
    </reaction>
</comment>
<keyword evidence="9 11" id="KW-0460">Magnesium</keyword>
<evidence type="ECO:0000256" key="8">
    <source>
        <dbReference type="ARBA" id="ARBA00022840"/>
    </source>
</evidence>
<evidence type="ECO:0000256" key="3">
    <source>
        <dbReference type="ARBA" id="ARBA00004868"/>
    </source>
</evidence>
<dbReference type="SUPFAM" id="SSF53613">
    <property type="entry name" value="Ribokinase-like"/>
    <property type="match status" value="1"/>
</dbReference>
<dbReference type="GO" id="GO:0004417">
    <property type="term" value="F:hydroxyethylthiazole kinase activity"/>
    <property type="evidence" value="ECO:0007669"/>
    <property type="project" value="UniProtKB-UniRule"/>
</dbReference>
<evidence type="ECO:0000256" key="11">
    <source>
        <dbReference type="HAMAP-Rule" id="MF_00228"/>
    </source>
</evidence>
<proteinExistence type="inferred from homology"/>
<dbReference type="NCBIfam" id="NF006830">
    <property type="entry name" value="PRK09355.1"/>
    <property type="match status" value="1"/>
</dbReference>
<comment type="cofactor">
    <cofactor evidence="2 11">
        <name>Mg(2+)</name>
        <dbReference type="ChEBI" id="CHEBI:18420"/>
    </cofactor>
</comment>
<evidence type="ECO:0000256" key="4">
    <source>
        <dbReference type="ARBA" id="ARBA00022679"/>
    </source>
</evidence>
<dbReference type="GO" id="GO:0005524">
    <property type="term" value="F:ATP binding"/>
    <property type="evidence" value="ECO:0007669"/>
    <property type="project" value="UniProtKB-UniRule"/>
</dbReference>
<sequence length="258" mass="27072">MDVNIIKEVRQKQPLIHHITNEVVMNFSANGLLAFGGSPIMAHAKEEVKDVSRFSDGVLLNIGTLTENQVSAMIIAGQAANEAGVPVVVDPVGAPANKFRSESIQTILESVKPAVIKGNAGELAHLIGEEIETKGVESTGPGNEKSIAERVAQTYKTTAVVTGKIDVVSDGAKTRSNSTGHPLLAKVTGTGCLLGSILSACMSVTGSNVTKIHTALEFFGAAAEHAASQHEVQGPGTFAPRFLDALAMDPEQLRRNDQ</sequence>
<dbReference type="PRINTS" id="PR01099">
    <property type="entry name" value="HYETHTZKNASE"/>
</dbReference>
<evidence type="ECO:0000256" key="7">
    <source>
        <dbReference type="ARBA" id="ARBA00022777"/>
    </source>
</evidence>
<dbReference type="InterPro" id="IPR000417">
    <property type="entry name" value="Hyethyz_kinase"/>
</dbReference>
<evidence type="ECO:0000256" key="10">
    <source>
        <dbReference type="ARBA" id="ARBA00022977"/>
    </source>
</evidence>
<keyword evidence="8 11" id="KW-0067">ATP-binding</keyword>
<dbReference type="EC" id="2.7.1.50" evidence="11"/>
<evidence type="ECO:0000256" key="1">
    <source>
        <dbReference type="ARBA" id="ARBA00001771"/>
    </source>
</evidence>
<feature type="binding site" evidence="11">
    <location>
        <position position="162"/>
    </location>
    <ligand>
        <name>ATP</name>
        <dbReference type="ChEBI" id="CHEBI:30616"/>
    </ligand>
</feature>
<dbReference type="NCBIfam" id="TIGR00694">
    <property type="entry name" value="thiM"/>
    <property type="match status" value="1"/>
</dbReference>
<dbReference type="GO" id="GO:0009229">
    <property type="term" value="P:thiamine diphosphate biosynthetic process"/>
    <property type="evidence" value="ECO:0007669"/>
    <property type="project" value="UniProtKB-UniRule"/>
</dbReference>
<evidence type="ECO:0000256" key="2">
    <source>
        <dbReference type="ARBA" id="ARBA00001946"/>
    </source>
</evidence>
<dbReference type="UniPathway" id="UPA00060">
    <property type="reaction ID" value="UER00139"/>
</dbReference>
<keyword evidence="13" id="KW-1185">Reference proteome</keyword>
<dbReference type="AlphaFoldDB" id="A0A1I2RSJ2"/>
<dbReference type="GO" id="GO:0000287">
    <property type="term" value="F:magnesium ion binding"/>
    <property type="evidence" value="ECO:0007669"/>
    <property type="project" value="UniProtKB-UniRule"/>
</dbReference>
<keyword evidence="6 11" id="KW-0547">Nucleotide-binding</keyword>
<evidence type="ECO:0000313" key="12">
    <source>
        <dbReference type="EMBL" id="SFG43624.1"/>
    </source>
</evidence>
<evidence type="ECO:0000256" key="9">
    <source>
        <dbReference type="ARBA" id="ARBA00022842"/>
    </source>
</evidence>
<dbReference type="GO" id="GO:0009228">
    <property type="term" value="P:thiamine biosynthetic process"/>
    <property type="evidence" value="ECO:0007669"/>
    <property type="project" value="UniProtKB-KW"/>
</dbReference>
<dbReference type="PIRSF" id="PIRSF000513">
    <property type="entry name" value="Thz_kinase"/>
    <property type="match status" value="1"/>
</dbReference>
<dbReference type="HAMAP" id="MF_00228">
    <property type="entry name" value="Thz_kinase"/>
    <property type="match status" value="1"/>
</dbReference>
<dbReference type="RefSeq" id="WP_089753898.1">
    <property type="nucleotide sequence ID" value="NZ_FOOG01000043.1"/>
</dbReference>
<keyword evidence="4 11" id="KW-0808">Transferase</keyword>
<dbReference type="InterPro" id="IPR029056">
    <property type="entry name" value="Ribokinase-like"/>
</dbReference>
<organism evidence="12 13">
    <name type="scientific">Halobacillus alkaliphilus</name>
    <dbReference type="NCBI Taxonomy" id="396056"/>
    <lineage>
        <taxon>Bacteria</taxon>
        <taxon>Bacillati</taxon>
        <taxon>Bacillota</taxon>
        <taxon>Bacilli</taxon>
        <taxon>Bacillales</taxon>
        <taxon>Bacillaceae</taxon>
        <taxon>Halobacillus</taxon>
    </lineage>
</organism>
<reference evidence="13" key="1">
    <citation type="submission" date="2016-10" db="EMBL/GenBank/DDBJ databases">
        <authorList>
            <person name="Varghese N."/>
            <person name="Submissions S."/>
        </authorList>
    </citation>
    <scope>NUCLEOTIDE SEQUENCE [LARGE SCALE GENOMIC DNA]</scope>
    <source>
        <strain evidence="13">FP5</strain>
    </source>
</reference>
<dbReference type="CDD" id="cd01170">
    <property type="entry name" value="THZ_kinase"/>
    <property type="match status" value="1"/>
</dbReference>
<keyword evidence="7 11" id="KW-0418">Kinase</keyword>
<comment type="function">
    <text evidence="11">Catalyzes the phosphorylation of the hydroxyl group of 4-methyl-5-beta-hydroxyethylthiazole (THZ).</text>
</comment>
<protein>
    <recommendedName>
        <fullName evidence="11">Hydroxyethylthiazole kinase</fullName>
        <ecNumber evidence="11">2.7.1.50</ecNumber>
    </recommendedName>
    <alternativeName>
        <fullName evidence="11">4-methyl-5-beta-hydroxyethylthiazole kinase</fullName>
        <shortName evidence="11">TH kinase</shortName>
        <shortName evidence="11">Thz kinase</shortName>
    </alternativeName>
</protein>
<dbReference type="Proteomes" id="UP000198897">
    <property type="component" value="Unassembled WGS sequence"/>
</dbReference>
<evidence type="ECO:0000313" key="13">
    <source>
        <dbReference type="Proteomes" id="UP000198897"/>
    </source>
</evidence>
<feature type="binding site" evidence="11">
    <location>
        <position position="41"/>
    </location>
    <ligand>
        <name>substrate</name>
    </ligand>
</feature>
<keyword evidence="10 11" id="KW-0784">Thiamine biosynthesis</keyword>